<dbReference type="GO" id="GO:0031011">
    <property type="term" value="C:Ino80 complex"/>
    <property type="evidence" value="ECO:0007669"/>
    <property type="project" value="InterPro"/>
</dbReference>
<evidence type="ECO:0000313" key="8">
    <source>
        <dbReference type="Proteomes" id="UP000245946"/>
    </source>
</evidence>
<evidence type="ECO:0000256" key="5">
    <source>
        <dbReference type="SAM" id="MobiDB-lite"/>
    </source>
</evidence>
<accession>A0A316ZG86</accession>
<feature type="domain" description="Vps72/YL1 C-terminal" evidence="6">
    <location>
        <begin position="197"/>
        <end position="226"/>
    </location>
</feature>
<evidence type="ECO:0000256" key="3">
    <source>
        <dbReference type="ARBA" id="ARBA00023163"/>
    </source>
</evidence>
<keyword evidence="2" id="KW-0805">Transcription regulation</keyword>
<feature type="compositionally biased region" description="Low complexity" evidence="5">
    <location>
        <begin position="75"/>
        <end position="90"/>
    </location>
</feature>
<protein>
    <recommendedName>
        <fullName evidence="6">Vps72/YL1 C-terminal domain-containing protein</fullName>
    </recommendedName>
</protein>
<dbReference type="GO" id="GO:0006338">
    <property type="term" value="P:chromatin remodeling"/>
    <property type="evidence" value="ECO:0007669"/>
    <property type="project" value="InterPro"/>
</dbReference>
<dbReference type="GeneID" id="37268961"/>
<keyword evidence="8" id="KW-1185">Reference proteome</keyword>
<dbReference type="InterPro" id="IPR013272">
    <property type="entry name" value="Vps72/YL1_C"/>
</dbReference>
<dbReference type="PANTHER" id="PTHR31200">
    <property type="entry name" value="INO80 COMPLEX SUBUNIT C"/>
    <property type="match status" value="1"/>
</dbReference>
<dbReference type="SMART" id="SM00993">
    <property type="entry name" value="YL1_C"/>
    <property type="match status" value="1"/>
</dbReference>
<sequence length="248" mass="26597">MAPTSTGRPVGRPASTPSEVLPAVNISAAPRPFKTSSSTRKARNRSLKQILATERDMQLNGGIAAKRERQRKARAAANAAASAASTAPTGAGSGKPKLAGAAAARQRMRQERIEREERARIAEEEGGDVSMADGDTSTAEPSGAVSEEPEELTEEERAAAEAARKAEEAEQEEIRARRALPNYFNVEAPPSLRPRKKMCDVTGLIAPYTDPKSGLRYHSVEIYKLIKTFGPGVDQQYLSLRGDASAIQ</sequence>
<dbReference type="PANTHER" id="PTHR31200:SF1">
    <property type="entry name" value="INO80 COMPLEX SUBUNIT C"/>
    <property type="match status" value="1"/>
</dbReference>
<feature type="compositionally biased region" description="Basic and acidic residues" evidence="5">
    <location>
        <begin position="108"/>
        <end position="123"/>
    </location>
</feature>
<dbReference type="Proteomes" id="UP000245946">
    <property type="component" value="Unassembled WGS sequence"/>
</dbReference>
<feature type="region of interest" description="Disordered" evidence="5">
    <location>
        <begin position="1"/>
        <end position="172"/>
    </location>
</feature>
<gene>
    <name evidence="7" type="ORF">FA09DRAFT_327488</name>
</gene>
<name>A0A316ZG86_9BASI</name>
<keyword evidence="4" id="KW-0539">Nucleus</keyword>
<evidence type="ECO:0000256" key="2">
    <source>
        <dbReference type="ARBA" id="ARBA00023015"/>
    </source>
</evidence>
<organism evidence="7 8">
    <name type="scientific">Tilletiopsis washingtonensis</name>
    <dbReference type="NCBI Taxonomy" id="58919"/>
    <lineage>
        <taxon>Eukaryota</taxon>
        <taxon>Fungi</taxon>
        <taxon>Dikarya</taxon>
        <taxon>Basidiomycota</taxon>
        <taxon>Ustilaginomycotina</taxon>
        <taxon>Exobasidiomycetes</taxon>
        <taxon>Entylomatales</taxon>
        <taxon>Entylomatales incertae sedis</taxon>
        <taxon>Tilletiopsis</taxon>
    </lineage>
</organism>
<reference evidence="7 8" key="1">
    <citation type="journal article" date="2018" name="Mol. Biol. Evol.">
        <title>Broad Genomic Sampling Reveals a Smut Pathogenic Ancestry of the Fungal Clade Ustilaginomycotina.</title>
        <authorList>
            <person name="Kijpornyongpan T."/>
            <person name="Mondo S.J."/>
            <person name="Barry K."/>
            <person name="Sandor L."/>
            <person name="Lee J."/>
            <person name="Lipzen A."/>
            <person name="Pangilinan J."/>
            <person name="LaButti K."/>
            <person name="Hainaut M."/>
            <person name="Henrissat B."/>
            <person name="Grigoriev I.V."/>
            <person name="Spatafora J.W."/>
            <person name="Aime M.C."/>
        </authorList>
    </citation>
    <scope>NUCLEOTIDE SEQUENCE [LARGE SCALE GENOMIC DNA]</scope>
    <source>
        <strain evidence="7 8">MCA 4186</strain>
    </source>
</reference>
<dbReference type="OrthoDB" id="49520at2759"/>
<keyword evidence="3" id="KW-0804">Transcription</keyword>
<dbReference type="Pfam" id="PF08265">
    <property type="entry name" value="YL1_C"/>
    <property type="match status" value="1"/>
</dbReference>
<feature type="compositionally biased region" description="Basic and acidic residues" evidence="5">
    <location>
        <begin position="155"/>
        <end position="172"/>
    </location>
</feature>
<proteinExistence type="predicted"/>
<dbReference type="STRING" id="58919.A0A316ZG86"/>
<evidence type="ECO:0000313" key="7">
    <source>
        <dbReference type="EMBL" id="PWO00761.1"/>
    </source>
</evidence>
<evidence type="ECO:0000256" key="1">
    <source>
        <dbReference type="ARBA" id="ARBA00004123"/>
    </source>
</evidence>
<dbReference type="InterPro" id="IPR029525">
    <property type="entry name" value="INO80C/Ies6"/>
</dbReference>
<dbReference type="AlphaFoldDB" id="A0A316ZG86"/>
<dbReference type="RefSeq" id="XP_025601039.1">
    <property type="nucleotide sequence ID" value="XM_025741417.1"/>
</dbReference>
<evidence type="ECO:0000256" key="4">
    <source>
        <dbReference type="ARBA" id="ARBA00023242"/>
    </source>
</evidence>
<dbReference type="EMBL" id="KZ819284">
    <property type="protein sequence ID" value="PWO00761.1"/>
    <property type="molecule type" value="Genomic_DNA"/>
</dbReference>
<comment type="subcellular location">
    <subcellularLocation>
        <location evidence="1">Nucleus</location>
    </subcellularLocation>
</comment>
<evidence type="ECO:0000259" key="6">
    <source>
        <dbReference type="SMART" id="SM00993"/>
    </source>
</evidence>